<evidence type="ECO:0000256" key="1">
    <source>
        <dbReference type="ARBA" id="ARBA00004141"/>
    </source>
</evidence>
<keyword evidence="4 5" id="KW-0472">Membrane</keyword>
<feature type="transmembrane region" description="Helical" evidence="5">
    <location>
        <begin position="332"/>
        <end position="352"/>
    </location>
</feature>
<evidence type="ECO:0000313" key="7">
    <source>
        <dbReference type="EMBL" id="MEL1246966.1"/>
    </source>
</evidence>
<feature type="transmembrane region" description="Helical" evidence="5">
    <location>
        <begin position="216"/>
        <end position="231"/>
    </location>
</feature>
<dbReference type="InterPro" id="IPR051533">
    <property type="entry name" value="WaaL-like"/>
</dbReference>
<feature type="transmembrane region" description="Helical" evidence="5">
    <location>
        <begin position="60"/>
        <end position="78"/>
    </location>
</feature>
<feature type="transmembrane region" description="Helical" evidence="5">
    <location>
        <begin position="31"/>
        <end position="48"/>
    </location>
</feature>
<organism evidence="7 8">
    <name type="scientific">Flavobacterium helocola</name>
    <dbReference type="NCBI Taxonomy" id="3139139"/>
    <lineage>
        <taxon>Bacteria</taxon>
        <taxon>Pseudomonadati</taxon>
        <taxon>Bacteroidota</taxon>
        <taxon>Flavobacteriia</taxon>
        <taxon>Flavobacteriales</taxon>
        <taxon>Flavobacteriaceae</taxon>
        <taxon>Flavobacterium</taxon>
    </lineage>
</organism>
<keyword evidence="8" id="KW-1185">Reference proteome</keyword>
<evidence type="ECO:0000256" key="5">
    <source>
        <dbReference type="SAM" id="Phobius"/>
    </source>
</evidence>
<keyword evidence="7" id="KW-0436">Ligase</keyword>
<accession>A0ABU9I3H7</accession>
<protein>
    <submittedName>
        <fullName evidence="7">O-antigen ligase family protein</fullName>
    </submittedName>
</protein>
<feature type="transmembrane region" description="Helical" evidence="5">
    <location>
        <begin position="364"/>
        <end position="383"/>
    </location>
</feature>
<feature type="transmembrane region" description="Helical" evidence="5">
    <location>
        <begin position="159"/>
        <end position="182"/>
    </location>
</feature>
<evidence type="ECO:0000313" key="8">
    <source>
        <dbReference type="Proteomes" id="UP001393056"/>
    </source>
</evidence>
<dbReference type="PANTHER" id="PTHR37422">
    <property type="entry name" value="TEICHURONIC ACID BIOSYNTHESIS PROTEIN TUAE"/>
    <property type="match status" value="1"/>
</dbReference>
<feature type="transmembrane region" description="Helical" evidence="5">
    <location>
        <begin position="389"/>
        <end position="405"/>
    </location>
</feature>
<dbReference type="PANTHER" id="PTHR37422:SF17">
    <property type="entry name" value="O-ANTIGEN LIGASE"/>
    <property type="match status" value="1"/>
</dbReference>
<dbReference type="Proteomes" id="UP001393056">
    <property type="component" value="Unassembled WGS sequence"/>
</dbReference>
<dbReference type="EMBL" id="JBBYHT010000001">
    <property type="protein sequence ID" value="MEL1246966.1"/>
    <property type="molecule type" value="Genomic_DNA"/>
</dbReference>
<keyword evidence="2 5" id="KW-0812">Transmembrane</keyword>
<gene>
    <name evidence="7" type="ORF">AAEO58_02815</name>
</gene>
<dbReference type="InterPro" id="IPR007016">
    <property type="entry name" value="O-antigen_ligase-rel_domated"/>
</dbReference>
<keyword evidence="3 5" id="KW-1133">Transmembrane helix</keyword>
<feature type="transmembrane region" description="Helical" evidence="5">
    <location>
        <begin position="7"/>
        <end position="25"/>
    </location>
</feature>
<evidence type="ECO:0000256" key="3">
    <source>
        <dbReference type="ARBA" id="ARBA00022989"/>
    </source>
</evidence>
<comment type="caution">
    <text evidence="7">The sequence shown here is derived from an EMBL/GenBank/DDBJ whole genome shotgun (WGS) entry which is preliminary data.</text>
</comment>
<sequence length="409" mass="47713">MLKSKLFSENFIQILLLINSITLVIPNKFKAYGIALFLIFTIIYSVNNNLEKKEFEYKKLFSISILLFLFILSLTYSLTFNKGFNRISTMASILVFPIIFGLLTKSSFKITKTLQNKVFLGFILSNFIFIIFSFLYFWNQEFTFSQTIIHYSNLINIRLGLYSIHPIYLSLYIGVSMLILMYLIRETKNFKTKIISGVLILFFCVILAILMRKGPIIFFLISLIYLLLNYFKIRKTIIGVFFFIVTTFIAIQYLPKYKNFNRFDEITSSNALENPSSSTAIRYKIYDCSILKISESPFIGYGVGNTQQQLDPCYVEKGIDLSIKTYNCHNQYFSILLTTGIIGLIIYFLGLYNVISEFLKNNNHLAMSILIYFLLNFLTENIIERENGMILYSFFLSYFVFYPKLSKES</sequence>
<evidence type="ECO:0000256" key="4">
    <source>
        <dbReference type="ARBA" id="ARBA00023136"/>
    </source>
</evidence>
<reference evidence="7 8" key="1">
    <citation type="submission" date="2024-04" db="EMBL/GenBank/DDBJ databases">
        <title>Flavobacterium sp. DGU41 16S ribosomal RNA gene Genome sequencing and assembly.</title>
        <authorList>
            <person name="Park S."/>
        </authorList>
    </citation>
    <scope>NUCLEOTIDE SEQUENCE [LARGE SCALE GENOMIC DNA]</scope>
    <source>
        <strain evidence="7 8">DGU41</strain>
    </source>
</reference>
<feature type="transmembrane region" description="Helical" evidence="5">
    <location>
        <begin position="118"/>
        <end position="139"/>
    </location>
</feature>
<proteinExistence type="predicted"/>
<feature type="transmembrane region" description="Helical" evidence="5">
    <location>
        <begin position="194"/>
        <end position="210"/>
    </location>
</feature>
<dbReference type="Pfam" id="PF04932">
    <property type="entry name" value="Wzy_C"/>
    <property type="match status" value="1"/>
</dbReference>
<feature type="domain" description="O-antigen ligase-related" evidence="6">
    <location>
        <begin position="200"/>
        <end position="348"/>
    </location>
</feature>
<evidence type="ECO:0000259" key="6">
    <source>
        <dbReference type="Pfam" id="PF04932"/>
    </source>
</evidence>
<name>A0ABU9I3H7_9FLAO</name>
<feature type="transmembrane region" description="Helical" evidence="5">
    <location>
        <begin position="84"/>
        <end position="106"/>
    </location>
</feature>
<dbReference type="GO" id="GO:0016874">
    <property type="term" value="F:ligase activity"/>
    <property type="evidence" value="ECO:0007669"/>
    <property type="project" value="UniProtKB-KW"/>
</dbReference>
<evidence type="ECO:0000256" key="2">
    <source>
        <dbReference type="ARBA" id="ARBA00022692"/>
    </source>
</evidence>
<dbReference type="RefSeq" id="WP_341681764.1">
    <property type="nucleotide sequence ID" value="NZ_JBBYHT010000001.1"/>
</dbReference>
<comment type="subcellular location">
    <subcellularLocation>
        <location evidence="1">Membrane</location>
        <topology evidence="1">Multi-pass membrane protein</topology>
    </subcellularLocation>
</comment>
<feature type="transmembrane region" description="Helical" evidence="5">
    <location>
        <begin position="238"/>
        <end position="255"/>
    </location>
</feature>